<evidence type="ECO:0000313" key="2">
    <source>
        <dbReference type="Proteomes" id="UP000184513"/>
    </source>
</evidence>
<protein>
    <submittedName>
        <fullName evidence="1">Uncharacterized protein</fullName>
    </submittedName>
</protein>
<evidence type="ECO:0000313" key="1">
    <source>
        <dbReference type="EMBL" id="SHN34971.1"/>
    </source>
</evidence>
<accession>A0A1M7QTN8</accession>
<reference evidence="1 2" key="1">
    <citation type="submission" date="2016-11" db="EMBL/GenBank/DDBJ databases">
        <authorList>
            <person name="Jaros S."/>
            <person name="Januszkiewicz K."/>
            <person name="Wedrychowicz H."/>
        </authorList>
    </citation>
    <scope>NUCLEOTIDE SEQUENCE [LARGE SCALE GENOMIC DNA]</scope>
    <source>
        <strain evidence="1 2">CGMCC 1.6102</strain>
    </source>
</reference>
<proteinExistence type="predicted"/>
<dbReference type="Proteomes" id="UP000184513">
    <property type="component" value="Unassembled WGS sequence"/>
</dbReference>
<gene>
    <name evidence="1" type="ORF">SAMN04488057_12424</name>
</gene>
<name>A0A1M7QTN8_9BACT</name>
<dbReference type="EMBL" id="FRCY01000024">
    <property type="protein sequence ID" value="SHN34971.1"/>
    <property type="molecule type" value="Genomic_DNA"/>
</dbReference>
<organism evidence="1 2">
    <name type="scientific">Cyclobacterium lianum</name>
    <dbReference type="NCBI Taxonomy" id="388280"/>
    <lineage>
        <taxon>Bacteria</taxon>
        <taxon>Pseudomonadati</taxon>
        <taxon>Bacteroidota</taxon>
        <taxon>Cytophagia</taxon>
        <taxon>Cytophagales</taxon>
        <taxon>Cyclobacteriaceae</taxon>
        <taxon>Cyclobacterium</taxon>
    </lineage>
</organism>
<dbReference type="AlphaFoldDB" id="A0A1M7QTN8"/>
<keyword evidence="2" id="KW-1185">Reference proteome</keyword>
<sequence>MLDRFGQGRPVLRLRQDVNRPVRGSGELLPLHLRWKIICRINWIVDMGGQHAPDYSNQGISITGISRQTIC</sequence>